<reference evidence="8 9" key="1">
    <citation type="submission" date="2016-11" db="EMBL/GenBank/DDBJ databases">
        <authorList>
            <person name="Jaros S."/>
            <person name="Januszkiewicz K."/>
            <person name="Wedrychowicz H."/>
        </authorList>
    </citation>
    <scope>NUCLEOTIDE SEQUENCE [LARGE SCALE GENOMIC DNA]</scope>
    <source>
        <strain evidence="8 9">DSM 27406</strain>
    </source>
</reference>
<evidence type="ECO:0000259" key="6">
    <source>
        <dbReference type="Pfam" id="PF07980"/>
    </source>
</evidence>
<keyword evidence="9" id="KW-1185">Reference proteome</keyword>
<proteinExistence type="inferred from homology"/>
<evidence type="ECO:0000256" key="1">
    <source>
        <dbReference type="ARBA" id="ARBA00004442"/>
    </source>
</evidence>
<dbReference type="Proteomes" id="UP000184420">
    <property type="component" value="Unassembled WGS sequence"/>
</dbReference>
<comment type="subcellular location">
    <subcellularLocation>
        <location evidence="1">Cell outer membrane</location>
    </subcellularLocation>
</comment>
<protein>
    <submittedName>
        <fullName evidence="8">Starch-binding associating with outer membrane</fullName>
    </submittedName>
</protein>
<sequence>MKKNIFLLLALFAAGSCNKDYLNKLPLDQLTEATAFKTADNFKTYLWGCYDVLPAYGTDAPSGELNSDNMVNGYNVANKSPYAFQLKIIPTNTSSSQWDFTFIRRVNVMLDNIDQSSMSQADKDHYRSVGYFFRAYRYYDLLAAYGDIPWIEHKVTDTSASVLYGPRTPRDEVAKNILDNLVWAESHIKPDGDGANTVNVHVVRALLSRFGLFEGTWRKYHNLAGADAYLNACKTYSEKLLTSFPAVMSSYDDVFNSEDLTGKAGIILARQYITGQTGHNATRFVRTSSWGTDLSKDAVESYLCTDGRPVSTTTTGYSDSTMNAEFRKRDRRLYFTVLPPYRVIASGQVTSFTRTSVPSDYEYIDFMATLPGNDVNRKRLPVVNWAGYYLYRAPHFLNDKTTGSQGFMNTATGYYYYKPYNTFTDVSTTGVATTDFPVFRIEEVMLNYAEVMWELGAFSQGIADITINKLRPRAGLPAMTVASIDAAFDSKRDPGVNPVLWEIRRERRVELMGDGFRFNDLKRWKKGEYFNKQLLGAKVKVSDYGAGTPITLNSNGYVVFYPVPTGWLDKYYNEPVPLEEIQLNNNLAQTTGWN</sequence>
<evidence type="ECO:0000313" key="8">
    <source>
        <dbReference type="EMBL" id="SHL57728.1"/>
    </source>
</evidence>
<accession>A0A1M7BRR0</accession>
<organism evidence="8 9">
    <name type="scientific">Chitinophaga jiangningensis</name>
    <dbReference type="NCBI Taxonomy" id="1419482"/>
    <lineage>
        <taxon>Bacteria</taxon>
        <taxon>Pseudomonadati</taxon>
        <taxon>Bacteroidota</taxon>
        <taxon>Chitinophagia</taxon>
        <taxon>Chitinophagales</taxon>
        <taxon>Chitinophagaceae</taxon>
        <taxon>Chitinophaga</taxon>
    </lineage>
</organism>
<evidence type="ECO:0000256" key="4">
    <source>
        <dbReference type="ARBA" id="ARBA00023136"/>
    </source>
</evidence>
<keyword evidence="5" id="KW-0998">Cell outer membrane</keyword>
<evidence type="ECO:0000256" key="5">
    <source>
        <dbReference type="ARBA" id="ARBA00023237"/>
    </source>
</evidence>
<feature type="domain" description="SusD-like N-terminal" evidence="7">
    <location>
        <begin position="100"/>
        <end position="186"/>
    </location>
</feature>
<dbReference type="InterPro" id="IPR012944">
    <property type="entry name" value="SusD_RagB_dom"/>
</dbReference>
<dbReference type="AlphaFoldDB" id="A0A1M7BRR0"/>
<dbReference type="PROSITE" id="PS51257">
    <property type="entry name" value="PROKAR_LIPOPROTEIN"/>
    <property type="match status" value="1"/>
</dbReference>
<dbReference type="STRING" id="1419482.SAMN05444266_10432"/>
<dbReference type="Pfam" id="PF07980">
    <property type="entry name" value="SusD_RagB"/>
    <property type="match status" value="1"/>
</dbReference>
<dbReference type="EMBL" id="FRBL01000004">
    <property type="protein sequence ID" value="SHL57728.1"/>
    <property type="molecule type" value="Genomic_DNA"/>
</dbReference>
<dbReference type="SUPFAM" id="SSF48452">
    <property type="entry name" value="TPR-like"/>
    <property type="match status" value="1"/>
</dbReference>
<name>A0A1M7BRR0_9BACT</name>
<evidence type="ECO:0000313" key="9">
    <source>
        <dbReference type="Proteomes" id="UP000184420"/>
    </source>
</evidence>
<keyword evidence="3" id="KW-0732">Signal</keyword>
<feature type="domain" description="RagB/SusD" evidence="6">
    <location>
        <begin position="287"/>
        <end position="593"/>
    </location>
</feature>
<evidence type="ECO:0000259" key="7">
    <source>
        <dbReference type="Pfam" id="PF14322"/>
    </source>
</evidence>
<gene>
    <name evidence="8" type="ORF">SAMN05444266_10432</name>
</gene>
<comment type="similarity">
    <text evidence="2">Belongs to the SusD family.</text>
</comment>
<dbReference type="Gene3D" id="1.25.40.390">
    <property type="match status" value="1"/>
</dbReference>
<dbReference type="InterPro" id="IPR033985">
    <property type="entry name" value="SusD-like_N"/>
</dbReference>
<dbReference type="GO" id="GO:0009279">
    <property type="term" value="C:cell outer membrane"/>
    <property type="evidence" value="ECO:0007669"/>
    <property type="project" value="UniProtKB-SubCell"/>
</dbReference>
<evidence type="ECO:0000256" key="3">
    <source>
        <dbReference type="ARBA" id="ARBA00022729"/>
    </source>
</evidence>
<dbReference type="InterPro" id="IPR011990">
    <property type="entry name" value="TPR-like_helical_dom_sf"/>
</dbReference>
<dbReference type="RefSeq" id="WP_073080550.1">
    <property type="nucleotide sequence ID" value="NZ_FRBL01000004.1"/>
</dbReference>
<dbReference type="OrthoDB" id="5694214at2"/>
<dbReference type="Pfam" id="PF14322">
    <property type="entry name" value="SusD-like_3"/>
    <property type="match status" value="1"/>
</dbReference>
<evidence type="ECO:0000256" key="2">
    <source>
        <dbReference type="ARBA" id="ARBA00006275"/>
    </source>
</evidence>
<keyword evidence="4" id="KW-0472">Membrane</keyword>